<evidence type="ECO:0008006" key="3">
    <source>
        <dbReference type="Google" id="ProtNLM"/>
    </source>
</evidence>
<protein>
    <recommendedName>
        <fullName evidence="3">Transposase</fullName>
    </recommendedName>
</protein>
<reference evidence="1 2" key="1">
    <citation type="submission" date="2016-11" db="EMBL/GenBank/DDBJ databases">
        <authorList>
            <person name="Jaros S."/>
            <person name="Januszkiewicz K."/>
            <person name="Wedrychowicz H."/>
        </authorList>
    </citation>
    <scope>NUCLEOTIDE SEQUENCE [LARGE SCALE GENOMIC DNA]</scope>
    <source>
        <strain evidence="1 2">DSM 8605</strain>
    </source>
</reference>
<dbReference type="AlphaFoldDB" id="A0A1M5RCD2"/>
<proteinExistence type="predicted"/>
<name>A0A1M5RCD2_9CLOT</name>
<keyword evidence="2" id="KW-1185">Reference proteome</keyword>
<evidence type="ECO:0000313" key="2">
    <source>
        <dbReference type="Proteomes" id="UP000184447"/>
    </source>
</evidence>
<dbReference type="Proteomes" id="UP000184447">
    <property type="component" value="Unassembled WGS sequence"/>
</dbReference>
<accession>A0A1M5RCD2</accession>
<evidence type="ECO:0000313" key="1">
    <source>
        <dbReference type="EMBL" id="SHH23997.1"/>
    </source>
</evidence>
<sequence>MGNKERVWYPNTTHHITVRGNRRNDIFRDEEDFEIHLTQFGRKY</sequence>
<gene>
    <name evidence="1" type="ORF">SAMN02745207_00455</name>
</gene>
<organism evidence="1 2">
    <name type="scientific">Clostridium grantii DSM 8605</name>
    <dbReference type="NCBI Taxonomy" id="1121316"/>
    <lineage>
        <taxon>Bacteria</taxon>
        <taxon>Bacillati</taxon>
        <taxon>Bacillota</taxon>
        <taxon>Clostridia</taxon>
        <taxon>Eubacteriales</taxon>
        <taxon>Clostridiaceae</taxon>
        <taxon>Clostridium</taxon>
    </lineage>
</organism>
<dbReference type="EMBL" id="FQXM01000003">
    <property type="protein sequence ID" value="SHH23997.1"/>
    <property type="molecule type" value="Genomic_DNA"/>
</dbReference>
<dbReference type="STRING" id="1121316.SAMN02745207_00455"/>